<dbReference type="PANTHER" id="PTHR43808">
    <property type="entry name" value="ACETYLORNITHINE DEACETYLASE"/>
    <property type="match status" value="1"/>
</dbReference>
<proteinExistence type="predicted"/>
<gene>
    <name evidence="2" type="ORF">SAMN05216361_3120</name>
</gene>
<reference evidence="3" key="1">
    <citation type="submission" date="2016-11" db="EMBL/GenBank/DDBJ databases">
        <authorList>
            <person name="Varghese N."/>
            <person name="Submissions S."/>
        </authorList>
    </citation>
    <scope>NUCLEOTIDE SEQUENCE [LARGE SCALE GENOMIC DNA]</scope>
    <source>
        <strain evidence="3">CGMCC 1.8995</strain>
    </source>
</reference>
<protein>
    <submittedName>
        <fullName evidence="2">Acetylornithine deacetylase/Succinyl-diaminopimelate desuccinylase</fullName>
    </submittedName>
</protein>
<dbReference type="AlphaFoldDB" id="A0A1M5N8U4"/>
<dbReference type="SUPFAM" id="SSF53187">
    <property type="entry name" value="Zn-dependent exopeptidases"/>
    <property type="match status" value="1"/>
</dbReference>
<sequence length="439" mass="47677">MTTLFNPDTQTPYQVTDEEREAIASAIDTEELTTLALTLGNIPSRSGEEAEAGEFVRSWLDEQGFVTRTTGAVPHRQNIIGEYGGKGLGQNLLFTAHLDTESPSADEHINRHKYRPETLANPEWQQCWLEDGSFRGYPISNDRGPMSCFLMAAKALKSAGIELSGKLYVTACPGEIGPEPMEEWQGVDYLGKDIGANYLFHHGGVVADYAIAAEGCDWGVTWQGNGYALFRIQLLGEGVFTPILDNSPAPNAHPNPIYQLGKVIDAVHQWAQTYEQANAYKSRGGESVPKVQIDAIKAGSPLTFGAGTDVCSVYVEVGLTARQTAAQPYHELNKLLSGLGLQGYNIEPVVVRHGFSANENEVAPLVKSLSNATAAVKGHEIELAHPAYSSMWRDHNVFNMQRIPAVTSGMPRFQPTPQDLTDSALIYALTALAVCGRAT</sequence>
<name>A0A1M5N8U4_9ALTE</name>
<accession>A0A1M5N8U4</accession>
<dbReference type="RefSeq" id="WP_073324096.1">
    <property type="nucleotide sequence ID" value="NZ_FQWD01000005.1"/>
</dbReference>
<keyword evidence="1" id="KW-0170">Cobalt</keyword>
<organism evidence="2 3">
    <name type="scientific">Marisediminitalea aggregata</name>
    <dbReference type="NCBI Taxonomy" id="634436"/>
    <lineage>
        <taxon>Bacteria</taxon>
        <taxon>Pseudomonadati</taxon>
        <taxon>Pseudomonadota</taxon>
        <taxon>Gammaproteobacteria</taxon>
        <taxon>Alteromonadales</taxon>
        <taxon>Alteromonadaceae</taxon>
        <taxon>Marisediminitalea</taxon>
    </lineage>
</organism>
<dbReference type="InterPro" id="IPR050072">
    <property type="entry name" value="Peptidase_M20A"/>
</dbReference>
<dbReference type="OrthoDB" id="9809784at2"/>
<dbReference type="STRING" id="634436.SAMN05216361_3120"/>
<dbReference type="Gene3D" id="3.40.630.10">
    <property type="entry name" value="Zn peptidases"/>
    <property type="match status" value="2"/>
</dbReference>
<evidence type="ECO:0000256" key="1">
    <source>
        <dbReference type="ARBA" id="ARBA00023285"/>
    </source>
</evidence>
<evidence type="ECO:0000313" key="2">
    <source>
        <dbReference type="EMBL" id="SHG85907.1"/>
    </source>
</evidence>
<keyword evidence="3" id="KW-1185">Reference proteome</keyword>
<dbReference type="EMBL" id="FQWD01000005">
    <property type="protein sequence ID" value="SHG85907.1"/>
    <property type="molecule type" value="Genomic_DNA"/>
</dbReference>
<dbReference type="Proteomes" id="UP000184520">
    <property type="component" value="Unassembled WGS sequence"/>
</dbReference>
<evidence type="ECO:0000313" key="3">
    <source>
        <dbReference type="Proteomes" id="UP000184520"/>
    </source>
</evidence>